<evidence type="ECO:0000256" key="1">
    <source>
        <dbReference type="SAM" id="MobiDB-lite"/>
    </source>
</evidence>
<name>A0A4Y9QPY3_9BACT</name>
<dbReference type="AlphaFoldDB" id="A0A4Y9QPY3"/>
<gene>
    <name evidence="2" type="ORF">E4S40_15525</name>
</gene>
<feature type="region of interest" description="Disordered" evidence="1">
    <location>
        <begin position="369"/>
        <end position="388"/>
    </location>
</feature>
<evidence type="ECO:0000313" key="3">
    <source>
        <dbReference type="Proteomes" id="UP000297647"/>
    </source>
</evidence>
<protein>
    <submittedName>
        <fullName evidence="2">Uncharacterized protein</fullName>
    </submittedName>
</protein>
<proteinExistence type="predicted"/>
<comment type="caution">
    <text evidence="2">The sequence shown here is derived from an EMBL/GenBank/DDBJ whole genome shotgun (WGS) entry which is preliminary data.</text>
</comment>
<keyword evidence="3" id="KW-1185">Reference proteome</keyword>
<dbReference type="EMBL" id="SPSB01000004">
    <property type="protein sequence ID" value="TFV93652.1"/>
    <property type="molecule type" value="Genomic_DNA"/>
</dbReference>
<sequence>MSQFDFPRINFHGSVLLDVPTGNNGKFSPLKIYNQDAALPYRPPRVNISPDLVSKIQGLNYDVKTDASGQSYVVIDSVTDEVYDDWATYLLGTSGHDDKFVDLYKNVPLDGPGDQPSLYEGLVQPGYWNYYGDLSVYAEEIRITGVQIPDGQGKVITYTPDNSDGCPAGLAQLLGQSFSFHQQFFDKKSKTTAMFCDVDSINDTCTQLFISLAGIYGEPNGEEKTFLSGVPCKSTFTWLSLCKVLNYNNGLLMPMSGGTYFESTINLNANQTDASVQQDLNQYAGFQVDALSMKILLHQVYEVRNPIYSEMPTAPLGNNQTSVHKNPARVAFSGSLCPFVESVDMKTHNVGRILKNEIVNNPTIKYTEANPPVVAPTPKGENQKPLDLPDTVQLPPAFVRVNPKENLISLDVINTICEYGVGFEEEYSKYGGDTSIKKFLGWENYDFGELTLKFVPDDKTAPTTIGSFNHKLDYNMNTFLARGGVMDFPLPSEISDFSAGKFAIYTSSDQELLMEDDYLIMSDQQGSYAEQGQLPSEGYKSDGAGRGPVILRCFYRGAPVTTPVLGKIRNGNTNKFQDFYFSDGVPFEYCTNEAGCVQYILGITPEQYNAPASQAEGLYFAANGYFIATRVLSADKDLEVYLNGEKPLTFQVLYDNILSNYNNVLPIMNAILPFKEEVWSEPYTMRRMLMLTDEKNWGGYMYMPVTRELSKNQQALLQMWAKLKINS</sequence>
<dbReference type="RefSeq" id="WP_135076227.1">
    <property type="nucleotide sequence ID" value="NZ_SPSB01000004.1"/>
</dbReference>
<dbReference type="OrthoDB" id="905286at2"/>
<evidence type="ECO:0000313" key="2">
    <source>
        <dbReference type="EMBL" id="TFV93652.1"/>
    </source>
</evidence>
<organism evidence="2 3">
    <name type="scientific">Algoriphagus kandeliae</name>
    <dbReference type="NCBI Taxonomy" id="2562278"/>
    <lineage>
        <taxon>Bacteria</taxon>
        <taxon>Pseudomonadati</taxon>
        <taxon>Bacteroidota</taxon>
        <taxon>Cytophagia</taxon>
        <taxon>Cytophagales</taxon>
        <taxon>Cyclobacteriaceae</taxon>
        <taxon>Algoriphagus</taxon>
    </lineage>
</organism>
<reference evidence="2 3" key="1">
    <citation type="submission" date="2019-03" db="EMBL/GenBank/DDBJ databases">
        <title>Algoriphagus sp. nov, a new strain isolated from root system soil of mangrove plant Kandelia.</title>
        <authorList>
            <person name="Yin Q."/>
            <person name="Wang K."/>
            <person name="Song Z."/>
        </authorList>
    </citation>
    <scope>NUCLEOTIDE SEQUENCE [LARGE SCALE GENOMIC DNA]</scope>
    <source>
        <strain evidence="2 3">XY-J91</strain>
    </source>
</reference>
<dbReference type="Proteomes" id="UP000297647">
    <property type="component" value="Unassembled WGS sequence"/>
</dbReference>
<accession>A0A4Y9QPY3</accession>